<dbReference type="Gene3D" id="3.40.50.1820">
    <property type="entry name" value="alpha/beta hydrolase"/>
    <property type="match status" value="1"/>
</dbReference>
<dbReference type="Proteomes" id="UP000779809">
    <property type="component" value="Unassembled WGS sequence"/>
</dbReference>
<reference evidence="2" key="1">
    <citation type="submission" date="2020-07" db="EMBL/GenBank/DDBJ databases">
        <title>Huge and variable diversity of episymbiotic CPR bacteria and DPANN archaea in groundwater ecosystems.</title>
        <authorList>
            <person name="He C.Y."/>
            <person name="Keren R."/>
            <person name="Whittaker M."/>
            <person name="Farag I.F."/>
            <person name="Doudna J."/>
            <person name="Cate J.H.D."/>
            <person name="Banfield J.F."/>
        </authorList>
    </citation>
    <scope>NUCLEOTIDE SEQUENCE</scope>
    <source>
        <strain evidence="2">NC_groundwater_580_Pr5_B-0.1um_64_19</strain>
    </source>
</reference>
<dbReference type="InterPro" id="IPR029058">
    <property type="entry name" value="AB_hydrolase_fold"/>
</dbReference>
<comment type="caution">
    <text evidence="2">The sequence shown here is derived from an EMBL/GenBank/DDBJ whole genome shotgun (WGS) entry which is preliminary data.</text>
</comment>
<keyword evidence="1" id="KW-0732">Signal</keyword>
<organism evidence="2 3">
    <name type="scientific">Candidatus Korobacter versatilis</name>
    <dbReference type="NCBI Taxonomy" id="658062"/>
    <lineage>
        <taxon>Bacteria</taxon>
        <taxon>Pseudomonadati</taxon>
        <taxon>Acidobacteriota</taxon>
        <taxon>Terriglobia</taxon>
        <taxon>Terriglobales</taxon>
        <taxon>Candidatus Korobacteraceae</taxon>
        <taxon>Candidatus Korobacter</taxon>
    </lineage>
</organism>
<evidence type="ECO:0000313" key="3">
    <source>
        <dbReference type="Proteomes" id="UP000779809"/>
    </source>
</evidence>
<dbReference type="AlphaFoldDB" id="A0A932A809"/>
<proteinExistence type="predicted"/>
<feature type="chain" id="PRO_5036920074" evidence="1">
    <location>
        <begin position="28"/>
        <end position="293"/>
    </location>
</feature>
<dbReference type="SUPFAM" id="SSF53474">
    <property type="entry name" value="alpha/beta-Hydrolases"/>
    <property type="match status" value="1"/>
</dbReference>
<name>A0A932A809_9BACT</name>
<accession>A0A932A809</accession>
<dbReference type="GO" id="GO:0016747">
    <property type="term" value="F:acyltransferase activity, transferring groups other than amino-acyl groups"/>
    <property type="evidence" value="ECO:0007669"/>
    <property type="project" value="TreeGrafter"/>
</dbReference>
<dbReference type="EMBL" id="JACPNR010000007">
    <property type="protein sequence ID" value="MBI2678371.1"/>
    <property type="molecule type" value="Genomic_DNA"/>
</dbReference>
<protein>
    <submittedName>
        <fullName evidence="2">Esterase family protein</fullName>
    </submittedName>
</protein>
<sequence>MMSPRKSPIILLAVVCAALGAATPTFAAEARAECASVKSAVLKRSVDYCALLPASYGADKQRRYPILYHLHGLGDSEQSFIQTGAWNLVENMQASGELVEFITVTPAGGTTFYIDSRDGRVKYEQFFIREFIPAIEKKYRVKPGRAARGVSGISMGGYGALHLAFAHPQLFGSASAHSAAIFVRPPENLRGIAGALMGPVFGTPTDKPFYERNSPITLAWRNAAALRKMKIYFDCGTEDGYGFFAGTRALDAELTRLKVPHEAHLYPGAHDWVYFAEHLPASLKFHSRAFAGR</sequence>
<evidence type="ECO:0000256" key="1">
    <source>
        <dbReference type="SAM" id="SignalP"/>
    </source>
</evidence>
<dbReference type="Pfam" id="PF00756">
    <property type="entry name" value="Esterase"/>
    <property type="match status" value="1"/>
</dbReference>
<dbReference type="PANTHER" id="PTHR48098">
    <property type="entry name" value="ENTEROCHELIN ESTERASE-RELATED"/>
    <property type="match status" value="1"/>
</dbReference>
<dbReference type="PANTHER" id="PTHR48098:SF1">
    <property type="entry name" value="DIACYLGLYCEROL ACYLTRANSFERASE_MYCOLYLTRANSFERASE AG85A"/>
    <property type="match status" value="1"/>
</dbReference>
<feature type="signal peptide" evidence="1">
    <location>
        <begin position="1"/>
        <end position="27"/>
    </location>
</feature>
<gene>
    <name evidence="2" type="ORF">HYX28_06285</name>
</gene>
<dbReference type="InterPro" id="IPR050583">
    <property type="entry name" value="Mycobacterial_A85_antigen"/>
</dbReference>
<dbReference type="InterPro" id="IPR000801">
    <property type="entry name" value="Esterase-like"/>
</dbReference>
<evidence type="ECO:0000313" key="2">
    <source>
        <dbReference type="EMBL" id="MBI2678371.1"/>
    </source>
</evidence>